<dbReference type="RefSeq" id="WP_344167829.1">
    <property type="nucleotide sequence ID" value="NZ_BAAANC010000001.1"/>
</dbReference>
<accession>A0ABN2A1C7</accession>
<dbReference type="InterPro" id="IPR011009">
    <property type="entry name" value="Kinase-like_dom_sf"/>
</dbReference>
<protein>
    <recommendedName>
        <fullName evidence="1">Aminoglycoside phosphotransferase domain-containing protein</fullName>
    </recommendedName>
</protein>
<dbReference type="InterPro" id="IPR002575">
    <property type="entry name" value="Aminoglycoside_PTrfase"/>
</dbReference>
<dbReference type="Pfam" id="PF01636">
    <property type="entry name" value="APH"/>
    <property type="match status" value="1"/>
</dbReference>
<proteinExistence type="predicted"/>
<sequence length="300" mass="32467">MAHALGTRLAYEQAPARVRAWVERSLGASVVSASTQLGGFSPGVAARLVTASGRRAFVKAVGPELNPGTPDLIRNEITAMQAIGPLPQTPGLYGVYDDGDWVGILLEDISGYVPPHPWHQHDASRVLDALAELSESLDPAPWAEAPVAAERSRAFLSRWEKVIADGVAVPDWAAGREQELAELAQTGLDELSKGSALAHWDLRADNLLLTEDRVVFVDWAHASIAPVWTDTVILCGDMYESVDLPDLPDEPGVNGLIAGLCAGYLWGSTQPPQPSIPTMRAWQYATAQVHFDWLRERLTP</sequence>
<dbReference type="EMBL" id="BAAANC010000001">
    <property type="protein sequence ID" value="GAA1508921.1"/>
    <property type="molecule type" value="Genomic_DNA"/>
</dbReference>
<evidence type="ECO:0000259" key="1">
    <source>
        <dbReference type="Pfam" id="PF01636"/>
    </source>
</evidence>
<reference evidence="2 3" key="1">
    <citation type="journal article" date="2019" name="Int. J. Syst. Evol. Microbiol.">
        <title>The Global Catalogue of Microorganisms (GCM) 10K type strain sequencing project: providing services to taxonomists for standard genome sequencing and annotation.</title>
        <authorList>
            <consortium name="The Broad Institute Genomics Platform"/>
            <consortium name="The Broad Institute Genome Sequencing Center for Infectious Disease"/>
            <person name="Wu L."/>
            <person name="Ma J."/>
        </authorList>
    </citation>
    <scope>NUCLEOTIDE SEQUENCE [LARGE SCALE GENOMIC DNA]</scope>
    <source>
        <strain evidence="2 3">JCM 14303</strain>
    </source>
</reference>
<gene>
    <name evidence="2" type="ORF">GCM10009741_02110</name>
</gene>
<dbReference type="SUPFAM" id="SSF56112">
    <property type="entry name" value="Protein kinase-like (PK-like)"/>
    <property type="match status" value="1"/>
</dbReference>
<keyword evidence="3" id="KW-1185">Reference proteome</keyword>
<name>A0ABN2A1C7_9ACTN</name>
<evidence type="ECO:0000313" key="2">
    <source>
        <dbReference type="EMBL" id="GAA1508921.1"/>
    </source>
</evidence>
<organism evidence="2 3">
    <name type="scientific">Kribbella lupini</name>
    <dbReference type="NCBI Taxonomy" id="291602"/>
    <lineage>
        <taxon>Bacteria</taxon>
        <taxon>Bacillati</taxon>
        <taxon>Actinomycetota</taxon>
        <taxon>Actinomycetes</taxon>
        <taxon>Propionibacteriales</taxon>
        <taxon>Kribbellaceae</taxon>
        <taxon>Kribbella</taxon>
    </lineage>
</organism>
<evidence type="ECO:0000313" key="3">
    <source>
        <dbReference type="Proteomes" id="UP001500363"/>
    </source>
</evidence>
<comment type="caution">
    <text evidence="2">The sequence shown here is derived from an EMBL/GenBank/DDBJ whole genome shotgun (WGS) entry which is preliminary data.</text>
</comment>
<dbReference type="Gene3D" id="3.90.1200.10">
    <property type="match status" value="1"/>
</dbReference>
<dbReference type="Proteomes" id="UP001500363">
    <property type="component" value="Unassembled WGS sequence"/>
</dbReference>
<feature type="domain" description="Aminoglycoside phosphotransferase" evidence="1">
    <location>
        <begin position="49"/>
        <end position="241"/>
    </location>
</feature>